<reference evidence="2" key="1">
    <citation type="submission" date="2021-03" db="EMBL/GenBank/DDBJ databases">
        <title>Draft genome sequence of rust myrtle Austropuccinia psidii MF-1, a brazilian biotype.</title>
        <authorList>
            <person name="Quecine M.C."/>
            <person name="Pachon D.M.R."/>
            <person name="Bonatelli M.L."/>
            <person name="Correr F.H."/>
            <person name="Franceschini L.M."/>
            <person name="Leite T.F."/>
            <person name="Margarido G.R.A."/>
            <person name="Almeida C.A."/>
            <person name="Ferrarezi J.A."/>
            <person name="Labate C.A."/>
        </authorList>
    </citation>
    <scope>NUCLEOTIDE SEQUENCE</scope>
    <source>
        <strain evidence="2">MF-1</strain>
    </source>
</reference>
<name>A0A9Q3GKW5_9BASI</name>
<feature type="region of interest" description="Disordered" evidence="1">
    <location>
        <begin position="44"/>
        <end position="79"/>
    </location>
</feature>
<dbReference type="OrthoDB" id="5552562at2759"/>
<proteinExistence type="predicted"/>
<dbReference type="EMBL" id="AVOT02002540">
    <property type="protein sequence ID" value="MBW0470769.1"/>
    <property type="molecule type" value="Genomic_DNA"/>
</dbReference>
<evidence type="ECO:0000313" key="3">
    <source>
        <dbReference type="Proteomes" id="UP000765509"/>
    </source>
</evidence>
<feature type="compositionally biased region" description="Basic and acidic residues" evidence="1">
    <location>
        <begin position="44"/>
        <end position="57"/>
    </location>
</feature>
<evidence type="ECO:0000256" key="1">
    <source>
        <dbReference type="SAM" id="MobiDB-lite"/>
    </source>
</evidence>
<dbReference type="AlphaFoldDB" id="A0A9Q3GKW5"/>
<gene>
    <name evidence="2" type="ORF">O181_010484</name>
</gene>
<protein>
    <submittedName>
        <fullName evidence="2">Uncharacterized protein</fullName>
    </submittedName>
</protein>
<feature type="compositionally biased region" description="Low complexity" evidence="1">
    <location>
        <begin position="58"/>
        <end position="72"/>
    </location>
</feature>
<dbReference type="Proteomes" id="UP000765509">
    <property type="component" value="Unassembled WGS sequence"/>
</dbReference>
<evidence type="ECO:0000313" key="2">
    <source>
        <dbReference type="EMBL" id="MBW0470769.1"/>
    </source>
</evidence>
<organism evidence="2 3">
    <name type="scientific">Austropuccinia psidii MF-1</name>
    <dbReference type="NCBI Taxonomy" id="1389203"/>
    <lineage>
        <taxon>Eukaryota</taxon>
        <taxon>Fungi</taxon>
        <taxon>Dikarya</taxon>
        <taxon>Basidiomycota</taxon>
        <taxon>Pucciniomycotina</taxon>
        <taxon>Pucciniomycetes</taxon>
        <taxon>Pucciniales</taxon>
        <taxon>Sphaerophragmiaceae</taxon>
        <taxon>Austropuccinia</taxon>
    </lineage>
</organism>
<comment type="caution">
    <text evidence="2">The sequence shown here is derived from an EMBL/GenBank/DDBJ whole genome shotgun (WGS) entry which is preliminary data.</text>
</comment>
<accession>A0A9Q3GKW5</accession>
<keyword evidence="3" id="KW-1185">Reference proteome</keyword>
<sequence length="136" mass="16188">MSHYRKGFASRILDQLTSHPSIFDSIQELMDFALELDTRYHERQKEKNNFQEKKSEFSKYSSSHTQHSSSSSLKRKNLMVHKRDKPHYSLLNKDQKLMAYEKERRFKEGLCSYCGGKHNIEDCVKRPQKQLTQLEC</sequence>